<dbReference type="Pfam" id="PF02687">
    <property type="entry name" value="FtsX"/>
    <property type="match status" value="1"/>
</dbReference>
<name>A0A645F088_9ZZZZ</name>
<keyword evidence="2" id="KW-1003">Cell membrane</keyword>
<protein>
    <recommendedName>
        <fullName evidence="7">ABC3 transporter permease C-terminal domain-containing protein</fullName>
    </recommendedName>
</protein>
<feature type="transmembrane region" description="Helical" evidence="6">
    <location>
        <begin position="42"/>
        <end position="69"/>
    </location>
</feature>
<sequence length="172" mass="19910">MKGTTEDCLAFVQAVRDQYPQSFDATPRLMVSDFYSAMEEGYGFYGGLLFLGAFFAVLFLAVAVLILYFKQVTEGYEDKERFEILQKVGMDDQQVKKTINSQVLWVFFLPLMATALHMFFASKIMAQMLKTFMLYDWGLVLTCIAGSLIAFTLLYFVIYRVTARTYYRIVRR</sequence>
<feature type="transmembrane region" description="Helical" evidence="6">
    <location>
        <begin position="137"/>
        <end position="158"/>
    </location>
</feature>
<dbReference type="PANTHER" id="PTHR46795">
    <property type="entry name" value="ABC TRANSPORTER PERMEASE-RELATED-RELATED"/>
    <property type="match status" value="1"/>
</dbReference>
<dbReference type="AlphaFoldDB" id="A0A645F088"/>
<evidence type="ECO:0000256" key="1">
    <source>
        <dbReference type="ARBA" id="ARBA00004651"/>
    </source>
</evidence>
<dbReference type="InterPro" id="IPR003838">
    <property type="entry name" value="ABC3_permease_C"/>
</dbReference>
<evidence type="ECO:0000256" key="3">
    <source>
        <dbReference type="ARBA" id="ARBA00022692"/>
    </source>
</evidence>
<keyword evidence="4 6" id="KW-1133">Transmembrane helix</keyword>
<evidence type="ECO:0000256" key="5">
    <source>
        <dbReference type="ARBA" id="ARBA00023136"/>
    </source>
</evidence>
<dbReference type="PANTHER" id="PTHR46795:SF3">
    <property type="entry name" value="ABC TRANSPORTER PERMEASE"/>
    <property type="match status" value="1"/>
</dbReference>
<comment type="subcellular location">
    <subcellularLocation>
        <location evidence="1">Cell membrane</location>
        <topology evidence="1">Multi-pass membrane protein</topology>
    </subcellularLocation>
</comment>
<reference evidence="8" key="1">
    <citation type="submission" date="2019-08" db="EMBL/GenBank/DDBJ databases">
        <authorList>
            <person name="Kucharzyk K."/>
            <person name="Murdoch R.W."/>
            <person name="Higgins S."/>
            <person name="Loffler F."/>
        </authorList>
    </citation>
    <scope>NUCLEOTIDE SEQUENCE</scope>
</reference>
<feature type="transmembrane region" description="Helical" evidence="6">
    <location>
        <begin position="103"/>
        <end position="125"/>
    </location>
</feature>
<keyword evidence="5 6" id="KW-0472">Membrane</keyword>
<evidence type="ECO:0000256" key="2">
    <source>
        <dbReference type="ARBA" id="ARBA00022475"/>
    </source>
</evidence>
<evidence type="ECO:0000259" key="7">
    <source>
        <dbReference type="Pfam" id="PF02687"/>
    </source>
</evidence>
<feature type="domain" description="ABC3 transporter permease C-terminal" evidence="7">
    <location>
        <begin position="54"/>
        <end position="162"/>
    </location>
</feature>
<dbReference type="GO" id="GO:0005886">
    <property type="term" value="C:plasma membrane"/>
    <property type="evidence" value="ECO:0007669"/>
    <property type="project" value="UniProtKB-SubCell"/>
</dbReference>
<evidence type="ECO:0000256" key="4">
    <source>
        <dbReference type="ARBA" id="ARBA00022989"/>
    </source>
</evidence>
<organism evidence="8">
    <name type="scientific">bioreactor metagenome</name>
    <dbReference type="NCBI Taxonomy" id="1076179"/>
    <lineage>
        <taxon>unclassified sequences</taxon>
        <taxon>metagenomes</taxon>
        <taxon>ecological metagenomes</taxon>
    </lineage>
</organism>
<dbReference type="EMBL" id="VSSQ01053595">
    <property type="protein sequence ID" value="MPN07607.1"/>
    <property type="molecule type" value="Genomic_DNA"/>
</dbReference>
<accession>A0A645F088</accession>
<evidence type="ECO:0000313" key="8">
    <source>
        <dbReference type="EMBL" id="MPN07607.1"/>
    </source>
</evidence>
<evidence type="ECO:0000256" key="6">
    <source>
        <dbReference type="SAM" id="Phobius"/>
    </source>
</evidence>
<dbReference type="InterPro" id="IPR052536">
    <property type="entry name" value="ABC-4_Integral_Memb_Prot"/>
</dbReference>
<proteinExistence type="predicted"/>
<gene>
    <name evidence="8" type="ORF">SDC9_154878</name>
</gene>
<comment type="caution">
    <text evidence="8">The sequence shown here is derived from an EMBL/GenBank/DDBJ whole genome shotgun (WGS) entry which is preliminary data.</text>
</comment>
<keyword evidence="3 6" id="KW-0812">Transmembrane</keyword>